<comment type="subcellular location">
    <subcellularLocation>
        <location evidence="1">Cell projection</location>
        <location evidence="1">Cilium</location>
    </subcellularLocation>
    <subcellularLocation>
        <location evidence="2">Cytoplasm</location>
        <location evidence="2">Cytoskeleton</location>
    </subcellularLocation>
</comment>
<keyword evidence="8" id="KW-1185">Reference proteome</keyword>
<keyword evidence="3" id="KW-0963">Cytoplasm</keyword>
<keyword evidence="5" id="KW-0966">Cell projection</keyword>
<dbReference type="EMBL" id="JALJOT010000013">
    <property type="protein sequence ID" value="KAK9904297.1"/>
    <property type="molecule type" value="Genomic_DNA"/>
</dbReference>
<dbReference type="InterPro" id="IPR027012">
    <property type="entry name" value="Enkurin_dom"/>
</dbReference>
<feature type="domain" description="Enkurin" evidence="6">
    <location>
        <begin position="144"/>
        <end position="236"/>
    </location>
</feature>
<dbReference type="PANTHER" id="PTHR21490:SF0">
    <property type="entry name" value="ENKURIN"/>
    <property type="match status" value="1"/>
</dbReference>
<reference evidence="7 8" key="1">
    <citation type="journal article" date="2024" name="Nat. Commun.">
        <title>Phylogenomics reveals the evolutionary origins of lichenization in chlorophyte algae.</title>
        <authorList>
            <person name="Puginier C."/>
            <person name="Libourel C."/>
            <person name="Otte J."/>
            <person name="Skaloud P."/>
            <person name="Haon M."/>
            <person name="Grisel S."/>
            <person name="Petersen M."/>
            <person name="Berrin J.G."/>
            <person name="Delaux P.M."/>
            <person name="Dal Grande F."/>
            <person name="Keller J."/>
        </authorList>
    </citation>
    <scope>NUCLEOTIDE SEQUENCE [LARGE SCALE GENOMIC DNA]</scope>
    <source>
        <strain evidence="7 8">SAG 216-7</strain>
    </source>
</reference>
<organism evidence="7 8">
    <name type="scientific">Coccomyxa subellipsoidea</name>
    <dbReference type="NCBI Taxonomy" id="248742"/>
    <lineage>
        <taxon>Eukaryota</taxon>
        <taxon>Viridiplantae</taxon>
        <taxon>Chlorophyta</taxon>
        <taxon>core chlorophytes</taxon>
        <taxon>Trebouxiophyceae</taxon>
        <taxon>Trebouxiophyceae incertae sedis</taxon>
        <taxon>Coccomyxaceae</taxon>
        <taxon>Coccomyxa</taxon>
    </lineage>
</organism>
<keyword evidence="4" id="KW-0206">Cytoskeleton</keyword>
<protein>
    <recommendedName>
        <fullName evidence="6">Enkurin domain-containing protein</fullName>
    </recommendedName>
</protein>
<gene>
    <name evidence="7" type="ORF">WJX75_008798</name>
</gene>
<evidence type="ECO:0000256" key="4">
    <source>
        <dbReference type="ARBA" id="ARBA00023212"/>
    </source>
</evidence>
<dbReference type="Proteomes" id="UP001491310">
    <property type="component" value="Unassembled WGS sequence"/>
</dbReference>
<evidence type="ECO:0000256" key="2">
    <source>
        <dbReference type="ARBA" id="ARBA00004245"/>
    </source>
</evidence>
<name>A0ABR2YFL7_9CHLO</name>
<evidence type="ECO:0000256" key="3">
    <source>
        <dbReference type="ARBA" id="ARBA00022490"/>
    </source>
</evidence>
<evidence type="ECO:0000256" key="1">
    <source>
        <dbReference type="ARBA" id="ARBA00004138"/>
    </source>
</evidence>
<evidence type="ECO:0000256" key="5">
    <source>
        <dbReference type="ARBA" id="ARBA00023273"/>
    </source>
</evidence>
<comment type="caution">
    <text evidence="7">The sequence shown here is derived from an EMBL/GenBank/DDBJ whole genome shotgun (WGS) entry which is preliminary data.</text>
</comment>
<proteinExistence type="predicted"/>
<accession>A0ABR2YFL7</accession>
<dbReference type="PROSITE" id="PS51665">
    <property type="entry name" value="ENKURIN"/>
    <property type="match status" value="1"/>
</dbReference>
<dbReference type="InterPro" id="IPR052102">
    <property type="entry name" value="Enkurin_domain-protein"/>
</dbReference>
<dbReference type="Pfam" id="PF13864">
    <property type="entry name" value="Enkurin"/>
    <property type="match status" value="1"/>
</dbReference>
<dbReference type="PANTHER" id="PTHR21490">
    <property type="entry name" value="ENKURIN-RELATED"/>
    <property type="match status" value="1"/>
</dbReference>
<evidence type="ECO:0000313" key="7">
    <source>
        <dbReference type="EMBL" id="KAK9904297.1"/>
    </source>
</evidence>
<evidence type="ECO:0000313" key="8">
    <source>
        <dbReference type="Proteomes" id="UP001491310"/>
    </source>
</evidence>
<sequence length="239" mass="27513">MDESIYQWVPDPEIHTPKAPLYHSKHKGTTNPKDFEMGLKQPSLFATMGLASGTIGINPAAYQRAHTLESTLNRCPGSKWVKMVRKDPVPLRAERPVVHEKSSKDFVTLNALETINARPPPVDQSEYWYTSKPSFGKVPGYLKRTKREIAEERAKMDAYLAAQEQEEQARELPQEEKELLVRLLKTKWQQLNSDFLKLPFSLDTPSKKKRKELYEAQLQQIEKDIWLLQRSQKLVITAG</sequence>
<evidence type="ECO:0000259" key="6">
    <source>
        <dbReference type="PROSITE" id="PS51665"/>
    </source>
</evidence>